<keyword evidence="1" id="KW-0812">Transmembrane</keyword>
<organism evidence="2 3">
    <name type="scientific">Rodentibacter mrazii</name>
    <dbReference type="NCBI Taxonomy" id="1908257"/>
    <lineage>
        <taxon>Bacteria</taxon>
        <taxon>Pseudomonadati</taxon>
        <taxon>Pseudomonadota</taxon>
        <taxon>Gammaproteobacteria</taxon>
        <taxon>Pasteurellales</taxon>
        <taxon>Pasteurellaceae</taxon>
        <taxon>Rodentibacter</taxon>
    </lineage>
</organism>
<dbReference type="AlphaFoldDB" id="A0A1V3IFG6"/>
<evidence type="ECO:0000313" key="3">
    <source>
        <dbReference type="Proteomes" id="UP000189426"/>
    </source>
</evidence>
<reference evidence="2 3" key="1">
    <citation type="submission" date="2016-10" db="EMBL/GenBank/DDBJ databases">
        <title>Rodentibacter gen. nov. and new species.</title>
        <authorList>
            <person name="Christensen H."/>
        </authorList>
    </citation>
    <scope>NUCLEOTIDE SEQUENCE [LARGE SCALE GENOMIC DNA]</scope>
    <source>
        <strain evidence="2 3">Ppn418</strain>
    </source>
</reference>
<feature type="transmembrane region" description="Helical" evidence="1">
    <location>
        <begin position="28"/>
        <end position="47"/>
    </location>
</feature>
<dbReference type="Proteomes" id="UP000189426">
    <property type="component" value="Unassembled WGS sequence"/>
</dbReference>
<sequence>MSNANFPSVSPLASFAAVSGINPASLKILLGIFLASLLVLAYIWSVNHGYKVIETNGDFWGYLKLILWGAGLLICVITFFIY</sequence>
<feature type="transmembrane region" description="Helical" evidence="1">
    <location>
        <begin position="59"/>
        <end position="81"/>
    </location>
</feature>
<dbReference type="RefSeq" id="WP_077494226.1">
    <property type="nucleotide sequence ID" value="NZ_MLHG01000044.1"/>
</dbReference>
<keyword evidence="1" id="KW-1133">Transmembrane helix</keyword>
<dbReference type="EMBL" id="MLHG01000044">
    <property type="protein sequence ID" value="OOF39168.1"/>
    <property type="molecule type" value="Genomic_DNA"/>
</dbReference>
<proteinExistence type="predicted"/>
<evidence type="ECO:0000256" key="1">
    <source>
        <dbReference type="SAM" id="Phobius"/>
    </source>
</evidence>
<evidence type="ECO:0000313" key="2">
    <source>
        <dbReference type="EMBL" id="OOF39168.1"/>
    </source>
</evidence>
<keyword evidence="1" id="KW-0472">Membrane</keyword>
<accession>A0A1V3IFG6</accession>
<dbReference type="STRING" id="1908257.BKK47_07295"/>
<keyword evidence="3" id="KW-1185">Reference proteome</keyword>
<comment type="caution">
    <text evidence="2">The sequence shown here is derived from an EMBL/GenBank/DDBJ whole genome shotgun (WGS) entry which is preliminary data.</text>
</comment>
<gene>
    <name evidence="2" type="ORF">BKK47_07295</name>
</gene>
<name>A0A1V3IFG6_9PAST</name>
<protein>
    <submittedName>
        <fullName evidence="2">Uncharacterized protein</fullName>
    </submittedName>
</protein>